<dbReference type="PRINTS" id="PR00738">
    <property type="entry name" value="GLHYDRLASE20"/>
</dbReference>
<dbReference type="Gene3D" id="3.20.20.80">
    <property type="entry name" value="Glycosidases"/>
    <property type="match status" value="1"/>
</dbReference>
<dbReference type="InterPro" id="IPR029018">
    <property type="entry name" value="Hex-like_dom2"/>
</dbReference>
<dbReference type="PANTHER" id="PTHR43678:SF1">
    <property type="entry name" value="BETA-N-ACETYLHEXOSAMINIDASE"/>
    <property type="match status" value="1"/>
</dbReference>
<dbReference type="STRING" id="1619234.SAMN05421730_103018"/>
<dbReference type="InterPro" id="IPR025705">
    <property type="entry name" value="Beta_hexosaminidase_sua/sub"/>
</dbReference>
<dbReference type="RefSeq" id="WP_169823749.1">
    <property type="nucleotide sequence ID" value="NZ_FMKA01000030.1"/>
</dbReference>
<keyword evidence="5" id="KW-0732">Signal</keyword>
<dbReference type="SUPFAM" id="SSF49899">
    <property type="entry name" value="Concanavalin A-like lectins/glucanases"/>
    <property type="match status" value="1"/>
</dbReference>
<dbReference type="InterPro" id="IPR052764">
    <property type="entry name" value="GH20_Enzymes"/>
</dbReference>
<evidence type="ECO:0000256" key="3">
    <source>
        <dbReference type="ARBA" id="ARBA00023295"/>
    </source>
</evidence>
<dbReference type="SMART" id="SM00635">
    <property type="entry name" value="BID_2"/>
    <property type="match status" value="1"/>
</dbReference>
<evidence type="ECO:0000259" key="6">
    <source>
        <dbReference type="PROSITE" id="PS50022"/>
    </source>
</evidence>
<accession>A0A1D3TXE8</accession>
<dbReference type="InterPro" id="IPR013320">
    <property type="entry name" value="ConA-like_dom_sf"/>
</dbReference>
<gene>
    <name evidence="7" type="ORF">SAMN05421730_103018</name>
</gene>
<dbReference type="Pfam" id="PF00728">
    <property type="entry name" value="Glyco_hydro_20"/>
    <property type="match status" value="1"/>
</dbReference>
<dbReference type="InterPro" id="IPR038255">
    <property type="entry name" value="PBS_linker_sf"/>
</dbReference>
<dbReference type="SUPFAM" id="SSF55545">
    <property type="entry name" value="beta-N-acetylhexosaminidase-like domain"/>
    <property type="match status" value="1"/>
</dbReference>
<feature type="domain" description="F5/8 type C" evidence="6">
    <location>
        <begin position="32"/>
        <end position="155"/>
    </location>
</feature>
<feature type="domain" description="F5/8 type C" evidence="6">
    <location>
        <begin position="1119"/>
        <end position="1274"/>
    </location>
</feature>
<dbReference type="CDD" id="cd06564">
    <property type="entry name" value="GH20_DspB_LnbB-like"/>
    <property type="match status" value="1"/>
</dbReference>
<evidence type="ECO:0000256" key="4">
    <source>
        <dbReference type="PIRSR" id="PIRSR625705-1"/>
    </source>
</evidence>
<dbReference type="PROSITE" id="PS50022">
    <property type="entry name" value="FA58C_3"/>
    <property type="match status" value="3"/>
</dbReference>
<dbReference type="Pfam" id="PF13385">
    <property type="entry name" value="Laminin_G_3"/>
    <property type="match status" value="1"/>
</dbReference>
<reference evidence="7 8" key="1">
    <citation type="submission" date="2016-09" db="EMBL/GenBank/DDBJ databases">
        <authorList>
            <person name="Capua I."/>
            <person name="De Benedictis P."/>
            <person name="Joannis T."/>
            <person name="Lombin L.H."/>
            <person name="Cattoli G."/>
        </authorList>
    </citation>
    <scope>NUCLEOTIDE SEQUENCE [LARGE SCALE GENOMIC DNA]</scope>
    <source>
        <strain evidence="7 8">GluBS11</strain>
    </source>
</reference>
<keyword evidence="8" id="KW-1185">Reference proteome</keyword>
<protein>
    <submittedName>
        <fullName evidence="7">Hexosaminidase</fullName>
    </submittedName>
</protein>
<name>A0A1D3TXE8_9FIRM</name>
<keyword evidence="2" id="KW-0378">Hydrolase</keyword>
<dbReference type="Pfam" id="PF13946">
    <property type="entry name" value="DUF4214"/>
    <property type="match status" value="2"/>
</dbReference>
<dbReference type="InterPro" id="IPR000421">
    <property type="entry name" value="FA58C"/>
</dbReference>
<dbReference type="InterPro" id="IPR015882">
    <property type="entry name" value="HEX_bac_N"/>
</dbReference>
<dbReference type="InterPro" id="IPR017853">
    <property type="entry name" value="GH"/>
</dbReference>
<dbReference type="SUPFAM" id="SSF51445">
    <property type="entry name" value="(Trans)glycosidases"/>
    <property type="match status" value="1"/>
</dbReference>
<dbReference type="Gene3D" id="2.60.40.1080">
    <property type="match status" value="1"/>
</dbReference>
<dbReference type="Gene3D" id="2.60.120.260">
    <property type="entry name" value="Galactose-binding domain-like"/>
    <property type="match status" value="3"/>
</dbReference>
<feature type="chain" id="PRO_5038816399" evidence="5">
    <location>
        <begin position="24"/>
        <end position="1603"/>
    </location>
</feature>
<dbReference type="Gene3D" id="2.60.120.200">
    <property type="match status" value="1"/>
</dbReference>
<dbReference type="Pfam" id="PF02838">
    <property type="entry name" value="Glyco_hydro_20b"/>
    <property type="match status" value="1"/>
</dbReference>
<proteinExistence type="inferred from homology"/>
<feature type="signal peptide" evidence="5">
    <location>
        <begin position="1"/>
        <end position="23"/>
    </location>
</feature>
<feature type="domain" description="F5/8 type C" evidence="6">
    <location>
        <begin position="181"/>
        <end position="340"/>
    </location>
</feature>
<evidence type="ECO:0000256" key="5">
    <source>
        <dbReference type="SAM" id="SignalP"/>
    </source>
</evidence>
<dbReference type="Pfam" id="PF02368">
    <property type="entry name" value="Big_2"/>
    <property type="match status" value="1"/>
</dbReference>
<dbReference type="SUPFAM" id="SSF49785">
    <property type="entry name" value="Galactose-binding domain-like"/>
    <property type="match status" value="3"/>
</dbReference>
<keyword evidence="3" id="KW-0326">Glycosidase</keyword>
<dbReference type="GO" id="GO:0005975">
    <property type="term" value="P:carbohydrate metabolic process"/>
    <property type="evidence" value="ECO:0007669"/>
    <property type="project" value="InterPro"/>
</dbReference>
<dbReference type="Gene3D" id="1.10.3130.20">
    <property type="entry name" value="Phycobilisome linker domain"/>
    <property type="match status" value="2"/>
</dbReference>
<evidence type="ECO:0000256" key="1">
    <source>
        <dbReference type="ARBA" id="ARBA00006285"/>
    </source>
</evidence>
<dbReference type="SUPFAM" id="SSF49373">
    <property type="entry name" value="Invasin/intimin cell-adhesion fragments"/>
    <property type="match status" value="1"/>
</dbReference>
<feature type="active site" description="Proton donor" evidence="4">
    <location>
        <position position="749"/>
    </location>
</feature>
<dbReference type="GO" id="GO:0004563">
    <property type="term" value="F:beta-N-acetylhexosaminidase activity"/>
    <property type="evidence" value="ECO:0007669"/>
    <property type="project" value="InterPro"/>
</dbReference>
<dbReference type="Gene3D" id="3.30.379.10">
    <property type="entry name" value="Chitobiase/beta-hexosaminidase domain 2-like"/>
    <property type="match status" value="1"/>
</dbReference>
<organism evidence="7 8">
    <name type="scientific">Anaerobium acetethylicum</name>
    <dbReference type="NCBI Taxonomy" id="1619234"/>
    <lineage>
        <taxon>Bacteria</taxon>
        <taxon>Bacillati</taxon>
        <taxon>Bacillota</taxon>
        <taxon>Clostridia</taxon>
        <taxon>Lachnospirales</taxon>
        <taxon>Lachnospiraceae</taxon>
        <taxon>Anaerobium</taxon>
    </lineage>
</organism>
<dbReference type="InterPro" id="IPR015883">
    <property type="entry name" value="Glyco_hydro_20_cat"/>
</dbReference>
<dbReference type="EMBL" id="FMKA01000030">
    <property type="protein sequence ID" value="SCP98986.1"/>
    <property type="molecule type" value="Genomic_DNA"/>
</dbReference>
<dbReference type="InterPro" id="IPR008964">
    <property type="entry name" value="Invasin/intimin_cell_adhesion"/>
</dbReference>
<dbReference type="Proteomes" id="UP000199315">
    <property type="component" value="Unassembled WGS sequence"/>
</dbReference>
<dbReference type="InterPro" id="IPR025282">
    <property type="entry name" value="DUF4214"/>
</dbReference>
<sequence>MKTKRILSLILACVMVFTMVPFSGPDYVNAAAITTNLALQGTATASDSEASTLGAANAVDGVVNYDANSGQSRWASNTTSASETSPKWLQVDLGSVQTFQSLEIEWERKNASAYKVQISNDASSWTDVYTAASAPAGYRETIRLSAEATARYVRLYITAYGSNAPKRGADGSDVAVNWNTVSVFEFRVLQTVENTNLALAATATASGAEAATLAAGKAADGAAATRWASEARQASAANPHWLQLDLGTSKTISSFAILWERTNATGYCVEVSDDAQTWSPVFSATSQPAMHQQQVNLAAAVQARYIRVRIDTFNSTGVNAAGTSVTWNTVSIYEFEVYGHPLDIQTETLESVAAGIEVPAISAGDTKMQMPEVPDGFEIEFIGADYEQIIGRDLTIYTPIVDKTVSVNFKITKGTESKETNAIAVPVPGNAGITVPENANPEPAVVPELAEWKGSTGNFTISDTSKIVINAAYNAELAKTAEEFKADYEDVTGRTIEIVSGSEADAAAGDFYFTLGAPASEGLMKEGYIAEIGDSVKVRAEDPTGAYWSTRTILQILKQNVTTIPKGITRDYPKFEIRGFIIDVGRKTVELETLKEIAKNMAWYKLNDLQVHLNDCLIFLEDYITIENAYNAYSGFRLESGIKNSEGVGITSTDTYYTKDEFRSFIKDSRDIGVNIIPEIDAPAHALAITKVFPELALESFSGRRPLIDHLNLSNPESIELVKDIFSDYTDGSDPVFDSETTVHIGADEYMANAEQYRAFTDEMLRYIQEDKDRTVRMWGSLTMLKGTTPVRSENVQIDLWNNGWANPQEMYEKGYDLINTQDGTLYMVPAAGYYYDYLNAQSLYSNWKPNVVGNFTLPAGSDQMLGAAYALWNDSIDTRANGISEYDIFDRFFNALPALSEKMWGEGKDKTYAELTQVVAKTATAPNTNPFDKVESIGSEYLNYSFDDAEITDASGNGYDAVSRKNVTQVNGKEGNAIRLAGAESYVETPVKKVGPVNAVSFWIKKDGTSTQEEQIIFESSTKFDNYAIKAVQKETGKVGFSREGYDYSFDYTLPNDTWVHLTIRGMKDKAELYVNNELVSAIGSTAGAQMHTTLVLPIERIGSKTNAFTGLIDEVSVTNGAIPADPSLIPTEGFTITCDNQNAAVSGKEGPAAYAFDGNESTWWHSNYSPKDDLPATIEIDMNAVYNINKFTYVPRTDGNLNGCITSYKLYVRKNASDEWTAITENGTWENSSATKDIKFDAAEARYIKFVAVAGGSGFASASEFKINKVTAAAVTGISLNQTEAVLTGIGSELQLSAEVTPDQASDAAITWETTDAAVAAVDGSGKVTATGEGTVTITARAGDQTASCTVTVQTTPQEKINGFVNRLYDKVLDRTAAAEEIDYYASSLAKKEKTGADVGYGFIFSEEFTNRELGNEAYVEVLYETFMGRASDAGGKAYWINFLENGVSRKYVFKGFVESPEYKDICASSGIDNGTVNLPAAADQNADLTMFVCRLYEKALDRRAESDGLEYHTANILAERVTPVQAAQDFIFSPEFKNRKLSDSDYVKVLYRTFMGREFDQGGLEYHMSRLENGTGREEILLGFAFSPEFKGIIEGFGLK</sequence>
<dbReference type="InterPro" id="IPR003343">
    <property type="entry name" value="Big_2"/>
</dbReference>
<dbReference type="PANTHER" id="PTHR43678">
    <property type="entry name" value="PUTATIVE (AFU_ORTHOLOGUE AFUA_2G00640)-RELATED"/>
    <property type="match status" value="1"/>
</dbReference>
<dbReference type="InterPro" id="IPR008979">
    <property type="entry name" value="Galactose-bd-like_sf"/>
</dbReference>
<evidence type="ECO:0000313" key="8">
    <source>
        <dbReference type="Proteomes" id="UP000199315"/>
    </source>
</evidence>
<dbReference type="Pfam" id="PF00754">
    <property type="entry name" value="F5_F8_type_C"/>
    <property type="match status" value="2"/>
</dbReference>
<comment type="similarity">
    <text evidence="1">Belongs to the glycosyl hydrolase 20 family.</text>
</comment>
<evidence type="ECO:0000313" key="7">
    <source>
        <dbReference type="EMBL" id="SCP98986.1"/>
    </source>
</evidence>
<evidence type="ECO:0000256" key="2">
    <source>
        <dbReference type="ARBA" id="ARBA00022801"/>
    </source>
</evidence>
<dbReference type="Pfam" id="PF22633">
    <property type="entry name" value="F5_F8_type_C_2"/>
    <property type="match status" value="1"/>
</dbReference>